<dbReference type="GO" id="GO:0009639">
    <property type="term" value="P:response to red or far red light"/>
    <property type="evidence" value="ECO:0007669"/>
    <property type="project" value="InterPro"/>
</dbReference>
<dbReference type="InterPro" id="IPR056813">
    <property type="entry name" value="GIL1_IRKI_C"/>
</dbReference>
<keyword evidence="6" id="KW-1185">Reference proteome</keyword>
<name>A0AAD5ZV73_9POAL</name>
<gene>
    <name evidence="5" type="ORF">LUZ61_008269</name>
</gene>
<comment type="caution">
    <text evidence="5">The sequence shown here is derived from an EMBL/GenBank/DDBJ whole genome shotgun (WGS) entry which is preliminary data.</text>
</comment>
<sequence>MGSSSKSKATSVATVADLLHRVASSCLSQRLPGTRTFDDGDDQWSTGSSLDAEEVSLPHGREEPNSNSIASAIAKEKTQEDEEEEEEQRLRIWEQEMDQADPHVQAAAAPPSSTTTTTKLEMMESLESLLAHVFDSVSAVKRAYRTLQQAHCPWDPHSIQSADAAVVSELRKLDTLRDRFRRSRTLARTTHASPAPLLASASPSLSDAVAPYEAALDDFKKELKVKDAELQNLRHKLVHSDLLAATVSRKPRSHSARWATFSQGLGSVQGTAIPQLFEVCMQQMKSASKSFTSQLLAMMTAGRWDIPATMQSLIPGASVGSASNLPPQHAKFALESYVNNRFFHGFEHESFYLDGSLASLLDPAAFRRSCFSQFRDMRTMDPTEMLGVLPTCQFGLFAATKYLSLVHEKMEESLFGHKEHRQQVMAGTHPRTEFYAEFLRAAKAVWMLHLLAFALDPAPTHFEARKGVEFQPEFMESVVRFASGRVPAGWVVGFAVSPGFRLGNGSVIRARVYLIPRNVGQQKKSNLDGISS</sequence>
<dbReference type="GO" id="GO:0009959">
    <property type="term" value="P:negative gravitropism"/>
    <property type="evidence" value="ECO:0007669"/>
    <property type="project" value="InterPro"/>
</dbReference>
<dbReference type="EMBL" id="JAMRDG010000001">
    <property type="protein sequence ID" value="KAJ3704564.1"/>
    <property type="molecule type" value="Genomic_DNA"/>
</dbReference>
<evidence type="ECO:0000259" key="4">
    <source>
        <dbReference type="Pfam" id="PF24994"/>
    </source>
</evidence>
<evidence type="ECO:0000256" key="2">
    <source>
        <dbReference type="SAM" id="MobiDB-lite"/>
    </source>
</evidence>
<accession>A0AAD5ZV73</accession>
<evidence type="ECO:0000259" key="3">
    <source>
        <dbReference type="Pfam" id="PF04859"/>
    </source>
</evidence>
<feature type="coiled-coil region" evidence="1">
    <location>
        <begin position="69"/>
        <end position="96"/>
    </location>
</feature>
<organism evidence="5 6">
    <name type="scientific">Rhynchospora tenuis</name>
    <dbReference type="NCBI Taxonomy" id="198213"/>
    <lineage>
        <taxon>Eukaryota</taxon>
        <taxon>Viridiplantae</taxon>
        <taxon>Streptophyta</taxon>
        <taxon>Embryophyta</taxon>
        <taxon>Tracheophyta</taxon>
        <taxon>Spermatophyta</taxon>
        <taxon>Magnoliopsida</taxon>
        <taxon>Liliopsida</taxon>
        <taxon>Poales</taxon>
        <taxon>Cyperaceae</taxon>
        <taxon>Cyperoideae</taxon>
        <taxon>Rhynchosporeae</taxon>
        <taxon>Rhynchospora</taxon>
    </lineage>
</organism>
<dbReference type="AlphaFoldDB" id="A0AAD5ZV73"/>
<reference evidence="5 6" key="1">
    <citation type="journal article" date="2022" name="Cell">
        <title>Repeat-based holocentromeres influence genome architecture and karyotype evolution.</title>
        <authorList>
            <person name="Hofstatter P.G."/>
            <person name="Thangavel G."/>
            <person name="Lux T."/>
            <person name="Neumann P."/>
            <person name="Vondrak T."/>
            <person name="Novak P."/>
            <person name="Zhang M."/>
            <person name="Costa L."/>
            <person name="Castellani M."/>
            <person name="Scott A."/>
            <person name="Toegelov H."/>
            <person name="Fuchs J."/>
            <person name="Mata-Sucre Y."/>
            <person name="Dias Y."/>
            <person name="Vanzela A.L.L."/>
            <person name="Huettel B."/>
            <person name="Almeida C.C.S."/>
            <person name="Simkova H."/>
            <person name="Souza G."/>
            <person name="Pedrosa-Harand A."/>
            <person name="Macas J."/>
            <person name="Mayer K.F.X."/>
            <person name="Houben A."/>
            <person name="Marques A."/>
        </authorList>
    </citation>
    <scope>NUCLEOTIDE SEQUENCE [LARGE SCALE GENOMIC DNA]</scope>
    <source>
        <strain evidence="5">RhyTen1mFocal</strain>
    </source>
</reference>
<dbReference type="Pfam" id="PF24994">
    <property type="entry name" value="GIL1_IRKI_C"/>
    <property type="match status" value="1"/>
</dbReference>
<evidence type="ECO:0000256" key="1">
    <source>
        <dbReference type="SAM" id="Coils"/>
    </source>
</evidence>
<feature type="region of interest" description="Disordered" evidence="2">
    <location>
        <begin position="27"/>
        <end position="69"/>
    </location>
</feature>
<evidence type="ECO:0000313" key="5">
    <source>
        <dbReference type="EMBL" id="KAJ3704564.1"/>
    </source>
</evidence>
<dbReference type="InterPro" id="IPR006943">
    <property type="entry name" value="DUF641_pln"/>
</dbReference>
<evidence type="ECO:0008006" key="7">
    <source>
        <dbReference type="Google" id="ProtNLM"/>
    </source>
</evidence>
<dbReference type="Pfam" id="PF04859">
    <property type="entry name" value="DUF641"/>
    <property type="match status" value="1"/>
</dbReference>
<keyword evidence="1" id="KW-0175">Coiled coil</keyword>
<feature type="domain" description="GIL1/IRKI C-terminal" evidence="4">
    <location>
        <begin position="462"/>
        <end position="513"/>
    </location>
</feature>
<evidence type="ECO:0000313" key="6">
    <source>
        <dbReference type="Proteomes" id="UP001210211"/>
    </source>
</evidence>
<dbReference type="Proteomes" id="UP001210211">
    <property type="component" value="Unassembled WGS sequence"/>
</dbReference>
<dbReference type="InterPro" id="IPR040225">
    <property type="entry name" value="GIL1-like"/>
</dbReference>
<proteinExistence type="predicted"/>
<feature type="domain" description="DUF641" evidence="3">
    <location>
        <begin position="124"/>
        <end position="242"/>
    </location>
</feature>
<dbReference type="PANTHER" id="PTHR31161">
    <property type="entry name" value="PROTEIN GRAVITROPIC IN THE LIGHT 1"/>
    <property type="match status" value="1"/>
</dbReference>
<protein>
    <recommendedName>
        <fullName evidence="7">DUF641 domain-containing protein</fullName>
    </recommendedName>
</protein>